<evidence type="ECO:0000313" key="12">
    <source>
        <dbReference type="Proteomes" id="UP000652681"/>
    </source>
</evidence>
<keyword evidence="7 9" id="KW-0408">Iron</keyword>
<comment type="caution">
    <text evidence="11">The sequence shown here is derived from an EMBL/GenBank/DDBJ whole genome shotgun (WGS) entry which is preliminary data.</text>
</comment>
<feature type="binding site" description="covalent" evidence="8">
    <location>
        <position position="81"/>
    </location>
    <ligand>
        <name>heme c</name>
        <dbReference type="ChEBI" id="CHEBI:61717"/>
        <label>1</label>
    </ligand>
</feature>
<dbReference type="GO" id="GO:0004130">
    <property type="term" value="F:cytochrome-c peroxidase activity"/>
    <property type="evidence" value="ECO:0007669"/>
    <property type="project" value="TreeGrafter"/>
</dbReference>
<accession>A0A8J6PD96</accession>
<dbReference type="SUPFAM" id="SSF46626">
    <property type="entry name" value="Cytochrome c"/>
    <property type="match status" value="2"/>
</dbReference>
<name>A0A8J6PD96_9FLAO</name>
<keyword evidence="6" id="KW-0560">Oxidoreductase</keyword>
<dbReference type="GO" id="GO:0042597">
    <property type="term" value="C:periplasmic space"/>
    <property type="evidence" value="ECO:0007669"/>
    <property type="project" value="UniProtKB-SubCell"/>
</dbReference>
<dbReference type="InterPro" id="IPR051395">
    <property type="entry name" value="Cytochrome_c_Peroxidase/MauG"/>
</dbReference>
<dbReference type="PROSITE" id="PS51007">
    <property type="entry name" value="CYTC"/>
    <property type="match status" value="1"/>
</dbReference>
<keyword evidence="3 9" id="KW-0479">Metal-binding</keyword>
<dbReference type="Gene3D" id="1.10.760.10">
    <property type="entry name" value="Cytochrome c-like domain"/>
    <property type="match status" value="2"/>
</dbReference>
<dbReference type="InterPro" id="IPR026259">
    <property type="entry name" value="MauG/Cytc_peroxidase"/>
</dbReference>
<comment type="cofactor">
    <cofactor evidence="8">
        <name>heme</name>
        <dbReference type="ChEBI" id="CHEBI:30413"/>
    </cofactor>
    <text evidence="8">Binds 2 heme groups.</text>
</comment>
<feature type="binding site" description="covalent" evidence="8">
    <location>
        <position position="221"/>
    </location>
    <ligand>
        <name>heme c</name>
        <dbReference type="ChEBI" id="CHEBI:61717"/>
        <label>2</label>
    </ligand>
</feature>
<evidence type="ECO:0000256" key="3">
    <source>
        <dbReference type="ARBA" id="ARBA00022723"/>
    </source>
</evidence>
<dbReference type="PANTHER" id="PTHR30600">
    <property type="entry name" value="CYTOCHROME C PEROXIDASE-RELATED"/>
    <property type="match status" value="1"/>
</dbReference>
<dbReference type="EMBL" id="JACVEL010000007">
    <property type="protein sequence ID" value="MBC9813017.1"/>
    <property type="molecule type" value="Genomic_DNA"/>
</dbReference>
<feature type="binding site" description="covalent" evidence="8">
    <location>
        <position position="224"/>
    </location>
    <ligand>
        <name>heme c</name>
        <dbReference type="ChEBI" id="CHEBI:61717"/>
        <label>2</label>
    </ligand>
</feature>
<dbReference type="Pfam" id="PF03150">
    <property type="entry name" value="CCP_MauG"/>
    <property type="match status" value="1"/>
</dbReference>
<feature type="binding site" description="axial binding residue" evidence="9">
    <location>
        <position position="225"/>
    </location>
    <ligand>
        <name>heme c</name>
        <dbReference type="ChEBI" id="CHEBI:61717"/>
        <label>2</label>
    </ligand>
    <ligandPart>
        <name>Fe</name>
        <dbReference type="ChEBI" id="CHEBI:18248"/>
    </ligandPart>
</feature>
<dbReference type="AlphaFoldDB" id="A0A8J6PD96"/>
<feature type="domain" description="Cytochrome c" evidence="10">
    <location>
        <begin position="208"/>
        <end position="328"/>
    </location>
</feature>
<dbReference type="GO" id="GO:0020037">
    <property type="term" value="F:heme binding"/>
    <property type="evidence" value="ECO:0007669"/>
    <property type="project" value="InterPro"/>
</dbReference>
<feature type="binding site" description="covalent" evidence="8">
    <location>
        <position position="78"/>
    </location>
    <ligand>
        <name>heme c</name>
        <dbReference type="ChEBI" id="CHEBI:61717"/>
        <label>1</label>
    </ligand>
</feature>
<sequence length="341" mass="38295">MKYFNYLVAGFLLLTACKKDPIEVIDATPEEVIAFRYPPGFPATVYPLGEKPVNAANFKLGRALFYSTILSSDNTVSCATCHAQTHSFADHNIALSIGVGGAVGARNAPPIFNMAWQPHFMWDGGVNHLELFSIAPITNPVEMNETMAGVIQKLNASDYWRNWFKSVYGTNEVTDQQLFVSLTQYMLMIISDGTQYDKVMKGEASFTAEQQAGYELFLQKCASCHTEPLFTDFSFRNNGLDVISVDDGRFLITQNESDRGRFKVPTLRNVLLTYPYMHDGRFFTIDQVLEHYNSGVKAHANLDPLLQNGIPLSADDKKHLKRFLETLNDYKLMGDKLLSEP</sequence>
<dbReference type="PROSITE" id="PS51257">
    <property type="entry name" value="PROKAR_LIPOPROTEIN"/>
    <property type="match status" value="1"/>
</dbReference>
<evidence type="ECO:0000259" key="10">
    <source>
        <dbReference type="PROSITE" id="PS51007"/>
    </source>
</evidence>
<dbReference type="GO" id="GO:0046872">
    <property type="term" value="F:metal ion binding"/>
    <property type="evidence" value="ECO:0007669"/>
    <property type="project" value="UniProtKB-KW"/>
</dbReference>
<evidence type="ECO:0000256" key="5">
    <source>
        <dbReference type="ARBA" id="ARBA00022764"/>
    </source>
</evidence>
<evidence type="ECO:0000256" key="8">
    <source>
        <dbReference type="PIRSR" id="PIRSR000294-1"/>
    </source>
</evidence>
<gene>
    <name evidence="11" type="ORF">H9Y05_11110</name>
</gene>
<evidence type="ECO:0000256" key="2">
    <source>
        <dbReference type="ARBA" id="ARBA00022617"/>
    </source>
</evidence>
<evidence type="ECO:0000256" key="9">
    <source>
        <dbReference type="PIRSR" id="PIRSR000294-2"/>
    </source>
</evidence>
<keyword evidence="11" id="KW-0575">Peroxidase</keyword>
<protein>
    <submittedName>
        <fullName evidence="11">Cytochrome-c peroxidase</fullName>
    </submittedName>
</protein>
<evidence type="ECO:0000256" key="1">
    <source>
        <dbReference type="ARBA" id="ARBA00004418"/>
    </source>
</evidence>
<keyword evidence="5" id="KW-0574">Periplasm</keyword>
<dbReference type="InterPro" id="IPR004852">
    <property type="entry name" value="Di-haem_cyt_c_peroxidsae"/>
</dbReference>
<keyword evidence="4" id="KW-0732">Signal</keyword>
<evidence type="ECO:0000256" key="4">
    <source>
        <dbReference type="ARBA" id="ARBA00022729"/>
    </source>
</evidence>
<comment type="PTM">
    <text evidence="8">Binds 2 heme groups per subunit.</text>
</comment>
<evidence type="ECO:0000256" key="6">
    <source>
        <dbReference type="ARBA" id="ARBA00023002"/>
    </source>
</evidence>
<proteinExistence type="predicted"/>
<dbReference type="PIRSF" id="PIRSF000294">
    <property type="entry name" value="Cytochrome-c_peroxidase"/>
    <property type="match status" value="1"/>
</dbReference>
<evidence type="ECO:0000256" key="7">
    <source>
        <dbReference type="ARBA" id="ARBA00023004"/>
    </source>
</evidence>
<organism evidence="11 12">
    <name type="scientific">Taishania pollutisoli</name>
    <dbReference type="NCBI Taxonomy" id="2766479"/>
    <lineage>
        <taxon>Bacteria</taxon>
        <taxon>Pseudomonadati</taxon>
        <taxon>Bacteroidota</taxon>
        <taxon>Flavobacteriia</taxon>
        <taxon>Flavobacteriales</taxon>
        <taxon>Crocinitomicaceae</taxon>
        <taxon>Taishania</taxon>
    </lineage>
</organism>
<dbReference type="GO" id="GO:0009055">
    <property type="term" value="F:electron transfer activity"/>
    <property type="evidence" value="ECO:0007669"/>
    <property type="project" value="InterPro"/>
</dbReference>
<evidence type="ECO:0000313" key="11">
    <source>
        <dbReference type="EMBL" id="MBC9813017.1"/>
    </source>
</evidence>
<reference evidence="11" key="1">
    <citation type="submission" date="2020-09" db="EMBL/GenBank/DDBJ databases">
        <title>Taishania pollutisoli gen. nov., sp. nov., Isolated from Tetrabromobisphenol A-Contaminated Soil.</title>
        <authorList>
            <person name="Chen Q."/>
        </authorList>
    </citation>
    <scope>NUCLEOTIDE SEQUENCE</scope>
    <source>
        <strain evidence="11">CZZ-1</strain>
    </source>
</reference>
<comment type="subcellular location">
    <subcellularLocation>
        <location evidence="1">Periplasm</location>
    </subcellularLocation>
</comment>
<dbReference type="InterPro" id="IPR036909">
    <property type="entry name" value="Cyt_c-like_dom_sf"/>
</dbReference>
<feature type="binding site" description="axial binding residue" evidence="9">
    <location>
        <position position="82"/>
    </location>
    <ligand>
        <name>heme c</name>
        <dbReference type="ChEBI" id="CHEBI:61717"/>
        <label>1</label>
    </ligand>
    <ligandPart>
        <name>Fe</name>
        <dbReference type="ChEBI" id="CHEBI:18248"/>
    </ligandPart>
</feature>
<keyword evidence="2 8" id="KW-0349">Heme</keyword>
<dbReference type="RefSeq" id="WP_216714325.1">
    <property type="nucleotide sequence ID" value="NZ_JACVEL010000007.1"/>
</dbReference>
<dbReference type="InterPro" id="IPR009056">
    <property type="entry name" value="Cyt_c-like_dom"/>
</dbReference>
<dbReference type="PANTHER" id="PTHR30600:SF10">
    <property type="entry name" value="BLL6722 PROTEIN"/>
    <property type="match status" value="1"/>
</dbReference>
<keyword evidence="12" id="KW-1185">Reference proteome</keyword>
<dbReference type="Proteomes" id="UP000652681">
    <property type="component" value="Unassembled WGS sequence"/>
</dbReference>